<sequence>MAAMTYLHVSGTLSENMIYRSRPGYESSKPGRRYEGDDAFQLVLLDRGGAVLLSVAPSVVPRGCGTAEDPLHFGVRGVLPLHPSASAYELRKGEIRLYRADIARDAPTMTAPRCQVGSGGITLQWEHGEQTTCALEDAGVSDGDGRKTSHRMTYDIVAEMESGRRFRVARGLTGNAHTVDPTLMPEAGKGTLFLVANDGVRSTQMSVTRIDIPARPPTVHIIVPAPQTRVAFGQPVSALGCCLDMGGNPYDTQQCDWYLDGKMLAKGTLVAAFEDLTQGTHRLTFVYGAEGPDRVETSTTFDIDPPDDDYRHWASLMGQPLPPQVGR</sequence>
<accession>A0A4R3YK47</accession>
<dbReference type="EMBL" id="SMCS01000014">
    <property type="protein sequence ID" value="TCV91103.1"/>
    <property type="molecule type" value="Genomic_DNA"/>
</dbReference>
<gene>
    <name evidence="1" type="ORF">EC912_1145</name>
</gene>
<evidence type="ECO:0000313" key="1">
    <source>
        <dbReference type="EMBL" id="TCV91103.1"/>
    </source>
</evidence>
<name>A0A4R3YK47_9GAMM</name>
<comment type="caution">
    <text evidence="1">The sequence shown here is derived from an EMBL/GenBank/DDBJ whole genome shotgun (WGS) entry which is preliminary data.</text>
</comment>
<proteinExistence type="predicted"/>
<organism evidence="1 2">
    <name type="scientific">Luteibacter rhizovicinus</name>
    <dbReference type="NCBI Taxonomy" id="242606"/>
    <lineage>
        <taxon>Bacteria</taxon>
        <taxon>Pseudomonadati</taxon>
        <taxon>Pseudomonadota</taxon>
        <taxon>Gammaproteobacteria</taxon>
        <taxon>Lysobacterales</taxon>
        <taxon>Rhodanobacteraceae</taxon>
        <taxon>Luteibacter</taxon>
    </lineage>
</organism>
<protein>
    <submittedName>
        <fullName evidence="1">Uncharacterized protein</fullName>
    </submittedName>
</protein>
<evidence type="ECO:0000313" key="2">
    <source>
        <dbReference type="Proteomes" id="UP000295645"/>
    </source>
</evidence>
<keyword evidence="2" id="KW-1185">Reference proteome</keyword>
<reference evidence="1 2" key="1">
    <citation type="submission" date="2019-03" db="EMBL/GenBank/DDBJ databases">
        <title>Above-ground endophytic microbial communities from plants in different locations in the United States.</title>
        <authorList>
            <person name="Frank C."/>
        </authorList>
    </citation>
    <scope>NUCLEOTIDE SEQUENCE [LARGE SCALE GENOMIC DNA]</scope>
    <source>
        <strain evidence="1 2">LP_13_YM</strain>
    </source>
</reference>
<dbReference type="Proteomes" id="UP000295645">
    <property type="component" value="Unassembled WGS sequence"/>
</dbReference>
<dbReference type="RefSeq" id="WP_132147679.1">
    <property type="nucleotide sequence ID" value="NZ_SMCS01000014.1"/>
</dbReference>
<dbReference type="AlphaFoldDB" id="A0A4R3YK47"/>